<evidence type="ECO:0000313" key="4">
    <source>
        <dbReference type="Proteomes" id="UP000216991"/>
    </source>
</evidence>
<name>A0A255YQK2_9SPHN</name>
<evidence type="ECO:0000256" key="1">
    <source>
        <dbReference type="SAM" id="MobiDB-lite"/>
    </source>
</evidence>
<evidence type="ECO:0000256" key="2">
    <source>
        <dbReference type="SAM" id="SignalP"/>
    </source>
</evidence>
<protein>
    <recommendedName>
        <fullName evidence="5">Lipoprotein</fullName>
    </recommendedName>
</protein>
<keyword evidence="4" id="KW-1185">Reference proteome</keyword>
<proteinExistence type="predicted"/>
<sequence length="82" mass="8830">MRILLLLLPIALTGCSVARAVITAPIKAGEAIYDAATESQEEADIKRGRAARKAEEKAARDARKAEKARDAEGRPYRVGGPR</sequence>
<feature type="compositionally biased region" description="Basic and acidic residues" evidence="1">
    <location>
        <begin position="43"/>
        <end position="75"/>
    </location>
</feature>
<keyword evidence="2" id="KW-0732">Signal</keyword>
<feature type="chain" id="PRO_5012445833" description="Lipoprotein" evidence="2">
    <location>
        <begin position="21"/>
        <end position="82"/>
    </location>
</feature>
<gene>
    <name evidence="3" type="ORF">CHU93_06085</name>
</gene>
<comment type="caution">
    <text evidence="3">The sequence shown here is derived from an EMBL/GenBank/DDBJ whole genome shotgun (WGS) entry which is preliminary data.</text>
</comment>
<dbReference type="Proteomes" id="UP000216991">
    <property type="component" value="Unassembled WGS sequence"/>
</dbReference>
<feature type="signal peptide" evidence="2">
    <location>
        <begin position="1"/>
        <end position="20"/>
    </location>
</feature>
<dbReference type="PROSITE" id="PS51257">
    <property type="entry name" value="PROKAR_LIPOPROTEIN"/>
    <property type="match status" value="1"/>
</dbReference>
<evidence type="ECO:0000313" key="3">
    <source>
        <dbReference type="EMBL" id="OYQ30905.1"/>
    </source>
</evidence>
<accession>A0A255YQK2</accession>
<feature type="region of interest" description="Disordered" evidence="1">
    <location>
        <begin position="38"/>
        <end position="82"/>
    </location>
</feature>
<dbReference type="AlphaFoldDB" id="A0A255YQK2"/>
<organism evidence="3 4">
    <name type="scientific">Sandarakinorhabdus cyanobacteriorum</name>
    <dbReference type="NCBI Taxonomy" id="1981098"/>
    <lineage>
        <taxon>Bacteria</taxon>
        <taxon>Pseudomonadati</taxon>
        <taxon>Pseudomonadota</taxon>
        <taxon>Alphaproteobacteria</taxon>
        <taxon>Sphingomonadales</taxon>
        <taxon>Sphingosinicellaceae</taxon>
        <taxon>Sandarakinorhabdus</taxon>
    </lineage>
</organism>
<reference evidence="3 4" key="1">
    <citation type="submission" date="2017-07" db="EMBL/GenBank/DDBJ databases">
        <title>Sandarakinorhabdus cyanobacteriorum sp. nov., a novel bacterium isolated from cyanobacterial aggregates in a eutrophic lake.</title>
        <authorList>
            <person name="Cai H."/>
        </authorList>
    </citation>
    <scope>NUCLEOTIDE SEQUENCE [LARGE SCALE GENOMIC DNA]</scope>
    <source>
        <strain evidence="3 4">TH057</strain>
    </source>
</reference>
<evidence type="ECO:0008006" key="5">
    <source>
        <dbReference type="Google" id="ProtNLM"/>
    </source>
</evidence>
<dbReference type="EMBL" id="NOXT01000097">
    <property type="protein sequence ID" value="OYQ30905.1"/>
    <property type="molecule type" value="Genomic_DNA"/>
</dbReference>
<dbReference type="RefSeq" id="WP_094473225.1">
    <property type="nucleotide sequence ID" value="NZ_NOXT01000097.1"/>
</dbReference>